<keyword evidence="2" id="KW-0472">Membrane</keyword>
<dbReference type="OMA" id="SFTKICT"/>
<name>A0A1Y1JKR9_PLAGO</name>
<keyword evidence="2" id="KW-0812">Transmembrane</keyword>
<keyword evidence="2" id="KW-1133">Transmembrane helix</keyword>
<organism evidence="3 4">
    <name type="scientific">Plasmodium gonderi</name>
    <dbReference type="NCBI Taxonomy" id="77519"/>
    <lineage>
        <taxon>Eukaryota</taxon>
        <taxon>Sar</taxon>
        <taxon>Alveolata</taxon>
        <taxon>Apicomplexa</taxon>
        <taxon>Aconoidasida</taxon>
        <taxon>Haemosporida</taxon>
        <taxon>Plasmodiidae</taxon>
        <taxon>Plasmodium</taxon>
        <taxon>Plasmodium (Plasmodium)</taxon>
    </lineage>
</organism>
<feature type="compositionally biased region" description="Polar residues" evidence="1">
    <location>
        <begin position="102"/>
        <end position="113"/>
    </location>
</feature>
<sequence>MKNCDNVNRNTYESGNCAHSKNTFISSSVNDSKDTVKQKTNFLSITKICAFTILVWICQHYDNGNMSSSVCLRDNLKNAFGLKSERILSSKDSAEFEMINRNAGNEKQQGNKSGKSRNKNLKASSDDCENNEVYEQNLCASCKCSLKSVDSYFEKKLFDILDAGNKKAGELMESNAHIISGLMNYLKYVFLFSPVLLELLANTLLVSGHYKLSQFVSTVCVSFYLYVFYKIIQNCTAEVENIVNSNVIPCKTGSCKDYCDKSCQNTCNLSGCNGEEEEETKISS</sequence>
<keyword evidence="4" id="KW-1185">Reference proteome</keyword>
<feature type="transmembrane region" description="Helical" evidence="2">
    <location>
        <begin position="185"/>
        <end position="206"/>
    </location>
</feature>
<dbReference type="Proteomes" id="UP000195521">
    <property type="component" value="Unassembled WGS sequence"/>
</dbReference>
<dbReference type="AlphaFoldDB" id="A0A1Y1JKR9"/>
<dbReference type="OrthoDB" id="385986at2759"/>
<dbReference type="InterPro" id="IPR022139">
    <property type="entry name" value="Fam-L/Fam-M-like_plasmodium"/>
</dbReference>
<dbReference type="Pfam" id="PF12420">
    <property type="entry name" value="DUF3671"/>
    <property type="match status" value="1"/>
</dbReference>
<evidence type="ECO:0000313" key="3">
    <source>
        <dbReference type="EMBL" id="GAW82045.1"/>
    </source>
</evidence>
<feature type="transmembrane region" description="Helical" evidence="2">
    <location>
        <begin position="212"/>
        <end position="229"/>
    </location>
</feature>
<comment type="caution">
    <text evidence="3">The sequence shown here is derived from an EMBL/GenBank/DDBJ whole genome shotgun (WGS) entry which is preliminary data.</text>
</comment>
<proteinExistence type="predicted"/>
<feature type="region of interest" description="Disordered" evidence="1">
    <location>
        <begin position="101"/>
        <end position="125"/>
    </location>
</feature>
<evidence type="ECO:0000313" key="4">
    <source>
        <dbReference type="Proteomes" id="UP000195521"/>
    </source>
</evidence>
<accession>A0A1Y1JKR9</accession>
<dbReference type="EMBL" id="BDQF01000013">
    <property type="protein sequence ID" value="GAW82045.1"/>
    <property type="molecule type" value="Genomic_DNA"/>
</dbReference>
<protein>
    <submittedName>
        <fullName evidence="3">Uncharacterized protein</fullName>
    </submittedName>
</protein>
<reference evidence="4" key="1">
    <citation type="submission" date="2017-04" db="EMBL/GenBank/DDBJ databases">
        <title>Plasmodium gonderi genome.</title>
        <authorList>
            <person name="Arisue N."/>
            <person name="Honma H."/>
            <person name="Kawai S."/>
            <person name="Tougan T."/>
            <person name="Tanabe K."/>
            <person name="Horii T."/>
        </authorList>
    </citation>
    <scope>NUCLEOTIDE SEQUENCE [LARGE SCALE GENOMIC DNA]</scope>
    <source>
        <strain evidence="4">ATCC 30045</strain>
    </source>
</reference>
<dbReference type="RefSeq" id="XP_028544634.1">
    <property type="nucleotide sequence ID" value="XM_028688833.1"/>
</dbReference>
<gene>
    <name evidence="3" type="ORF">PGO_120370</name>
</gene>
<dbReference type="GeneID" id="39748777"/>
<evidence type="ECO:0000256" key="1">
    <source>
        <dbReference type="SAM" id="MobiDB-lite"/>
    </source>
</evidence>
<evidence type="ECO:0000256" key="2">
    <source>
        <dbReference type="SAM" id="Phobius"/>
    </source>
</evidence>